<dbReference type="OrthoDB" id="5523448at2"/>
<accession>A0A4Y5Z816</accession>
<organism evidence="9 10">
    <name type="scientific">Luteibacter pinisoli</name>
    <dbReference type="NCBI Taxonomy" id="2589080"/>
    <lineage>
        <taxon>Bacteria</taxon>
        <taxon>Pseudomonadati</taxon>
        <taxon>Pseudomonadota</taxon>
        <taxon>Gammaproteobacteria</taxon>
        <taxon>Lysobacterales</taxon>
        <taxon>Rhodanobacteraceae</taxon>
        <taxon>Luteibacter</taxon>
    </lineage>
</organism>
<evidence type="ECO:0000256" key="6">
    <source>
        <dbReference type="PROSITE-ProRule" id="PRU00433"/>
    </source>
</evidence>
<dbReference type="GO" id="GO:0020037">
    <property type="term" value="F:heme binding"/>
    <property type="evidence" value="ECO:0007669"/>
    <property type="project" value="InterPro"/>
</dbReference>
<protein>
    <submittedName>
        <fullName evidence="9">Cytochrome c</fullName>
    </submittedName>
</protein>
<evidence type="ECO:0000313" key="10">
    <source>
        <dbReference type="Proteomes" id="UP000316093"/>
    </source>
</evidence>
<feature type="domain" description="Cytochrome c" evidence="8">
    <location>
        <begin position="32"/>
        <end position="111"/>
    </location>
</feature>
<evidence type="ECO:0000313" key="9">
    <source>
        <dbReference type="EMBL" id="QDE40679.1"/>
    </source>
</evidence>
<keyword evidence="4" id="KW-0249">Electron transport</keyword>
<dbReference type="InterPro" id="IPR051459">
    <property type="entry name" value="Cytochrome_c-type_DH"/>
</dbReference>
<keyword evidence="7" id="KW-0732">Signal</keyword>
<dbReference type="KEGG" id="lpy:FIV34_16430"/>
<dbReference type="GO" id="GO:0005506">
    <property type="term" value="F:iron ion binding"/>
    <property type="evidence" value="ECO:0007669"/>
    <property type="project" value="InterPro"/>
</dbReference>
<evidence type="ECO:0000256" key="3">
    <source>
        <dbReference type="ARBA" id="ARBA00022723"/>
    </source>
</evidence>
<name>A0A4Y5Z816_9GAMM</name>
<sequence>MKALLSAMVALSMASAAAAQSSDTAFLQAKDAAHVTGEQIFTHICQGCHMPDAKGAVGAGHYPALASNPKLASSAYPVVMLMHGRGGMPSFAFPLTDQQIADVVNYVRTHFGNHYTDALTAEQVKAFRPPPPKPEDAR</sequence>
<dbReference type="SUPFAM" id="SSF46626">
    <property type="entry name" value="Cytochrome c"/>
    <property type="match status" value="1"/>
</dbReference>
<feature type="signal peptide" evidence="7">
    <location>
        <begin position="1"/>
        <end position="18"/>
    </location>
</feature>
<evidence type="ECO:0000256" key="4">
    <source>
        <dbReference type="ARBA" id="ARBA00022982"/>
    </source>
</evidence>
<keyword evidence="5 6" id="KW-0408">Iron</keyword>
<keyword evidence="10" id="KW-1185">Reference proteome</keyword>
<dbReference type="Proteomes" id="UP000316093">
    <property type="component" value="Chromosome"/>
</dbReference>
<proteinExistence type="predicted"/>
<dbReference type="GO" id="GO:0009055">
    <property type="term" value="F:electron transfer activity"/>
    <property type="evidence" value="ECO:0007669"/>
    <property type="project" value="InterPro"/>
</dbReference>
<dbReference type="InterPro" id="IPR008168">
    <property type="entry name" value="Cyt_C_IC"/>
</dbReference>
<feature type="chain" id="PRO_5021341678" evidence="7">
    <location>
        <begin position="19"/>
        <end position="138"/>
    </location>
</feature>
<dbReference type="PANTHER" id="PTHR35008">
    <property type="entry name" value="BLL4482 PROTEIN-RELATED"/>
    <property type="match status" value="1"/>
</dbReference>
<keyword evidence="2 6" id="KW-0349">Heme</keyword>
<dbReference type="PANTHER" id="PTHR35008:SF9">
    <property type="entry name" value="CYTOCHROME C DOMAIN-CONTAINING PROTEIN"/>
    <property type="match status" value="1"/>
</dbReference>
<keyword evidence="1" id="KW-0813">Transport</keyword>
<evidence type="ECO:0000259" key="8">
    <source>
        <dbReference type="PROSITE" id="PS51007"/>
    </source>
</evidence>
<dbReference type="RefSeq" id="WP_139984604.1">
    <property type="nucleotide sequence ID" value="NZ_CP041046.1"/>
</dbReference>
<evidence type="ECO:0000256" key="1">
    <source>
        <dbReference type="ARBA" id="ARBA00022448"/>
    </source>
</evidence>
<reference evidence="9 10" key="1">
    <citation type="submission" date="2019-06" db="EMBL/GenBank/DDBJ databases">
        <title>A complete genome sequence for Luteibacter pinisoli MAH-14.</title>
        <authorList>
            <person name="Baltrus D.A."/>
        </authorList>
    </citation>
    <scope>NUCLEOTIDE SEQUENCE [LARGE SCALE GENOMIC DNA]</scope>
    <source>
        <strain evidence="9 10">MAH-14</strain>
    </source>
</reference>
<dbReference type="InterPro" id="IPR036909">
    <property type="entry name" value="Cyt_c-like_dom_sf"/>
</dbReference>
<dbReference type="PROSITE" id="PS51007">
    <property type="entry name" value="CYTC"/>
    <property type="match status" value="1"/>
</dbReference>
<dbReference type="Gene3D" id="1.10.760.10">
    <property type="entry name" value="Cytochrome c-like domain"/>
    <property type="match status" value="1"/>
</dbReference>
<gene>
    <name evidence="9" type="ORF">FIV34_16430</name>
</gene>
<evidence type="ECO:0000256" key="5">
    <source>
        <dbReference type="ARBA" id="ARBA00023004"/>
    </source>
</evidence>
<dbReference type="EMBL" id="CP041046">
    <property type="protein sequence ID" value="QDE40679.1"/>
    <property type="molecule type" value="Genomic_DNA"/>
</dbReference>
<keyword evidence="3 6" id="KW-0479">Metal-binding</keyword>
<evidence type="ECO:0000256" key="7">
    <source>
        <dbReference type="SAM" id="SignalP"/>
    </source>
</evidence>
<dbReference type="PRINTS" id="PR00605">
    <property type="entry name" value="CYTCHROMECIC"/>
</dbReference>
<dbReference type="AlphaFoldDB" id="A0A4Y5Z816"/>
<dbReference type="Pfam" id="PF13442">
    <property type="entry name" value="Cytochrome_CBB3"/>
    <property type="match status" value="1"/>
</dbReference>
<dbReference type="InterPro" id="IPR009056">
    <property type="entry name" value="Cyt_c-like_dom"/>
</dbReference>
<evidence type="ECO:0000256" key="2">
    <source>
        <dbReference type="ARBA" id="ARBA00022617"/>
    </source>
</evidence>